<dbReference type="GO" id="GO:0016758">
    <property type="term" value="F:hexosyltransferase activity"/>
    <property type="evidence" value="ECO:0007669"/>
    <property type="project" value="UniProtKB-ARBA"/>
</dbReference>
<dbReference type="RefSeq" id="WP_117904064.1">
    <property type="nucleotide sequence ID" value="NZ_JADNPL010000018.1"/>
</dbReference>
<evidence type="ECO:0000313" key="3">
    <source>
        <dbReference type="EMBL" id="RGR12141.1"/>
    </source>
</evidence>
<dbReference type="SUPFAM" id="SSF53448">
    <property type="entry name" value="Nucleotide-diphospho-sugar transferases"/>
    <property type="match status" value="1"/>
</dbReference>
<evidence type="ECO:0000313" key="4">
    <source>
        <dbReference type="Proteomes" id="UP000283310"/>
    </source>
</evidence>
<reference evidence="3 4" key="1">
    <citation type="submission" date="2018-08" db="EMBL/GenBank/DDBJ databases">
        <title>A genome reference for cultivated species of the human gut microbiota.</title>
        <authorList>
            <person name="Zou Y."/>
            <person name="Xue W."/>
            <person name="Luo G."/>
        </authorList>
    </citation>
    <scope>NUCLEOTIDE SEQUENCE [LARGE SCALE GENOMIC DNA]</scope>
    <source>
        <strain evidence="3 4">AF26-20BH</strain>
    </source>
</reference>
<keyword evidence="1" id="KW-0472">Membrane</keyword>
<gene>
    <name evidence="3" type="ORF">DWY65_10880</name>
</gene>
<keyword evidence="1" id="KW-0812">Transmembrane</keyword>
<dbReference type="InterPro" id="IPR001173">
    <property type="entry name" value="Glyco_trans_2-like"/>
</dbReference>
<dbReference type="Proteomes" id="UP000283310">
    <property type="component" value="Unassembled WGS sequence"/>
</dbReference>
<keyword evidence="1" id="KW-1133">Transmembrane helix</keyword>
<dbReference type="Pfam" id="PF00535">
    <property type="entry name" value="Glycos_transf_2"/>
    <property type="match status" value="1"/>
</dbReference>
<feature type="transmembrane region" description="Helical" evidence="1">
    <location>
        <begin position="228"/>
        <end position="248"/>
    </location>
</feature>
<comment type="caution">
    <text evidence="3">The sequence shown here is derived from an EMBL/GenBank/DDBJ whole genome shotgun (WGS) entry which is preliminary data.</text>
</comment>
<evidence type="ECO:0000259" key="2">
    <source>
        <dbReference type="Pfam" id="PF00535"/>
    </source>
</evidence>
<feature type="domain" description="Glycosyltransferase 2-like" evidence="2">
    <location>
        <begin position="4"/>
        <end position="131"/>
    </location>
</feature>
<protein>
    <submittedName>
        <fullName evidence="3">Glycosyltransferase family 2 protein</fullName>
    </submittedName>
</protein>
<dbReference type="EMBL" id="QRTW01000018">
    <property type="protein sequence ID" value="RGR12141.1"/>
    <property type="molecule type" value="Genomic_DNA"/>
</dbReference>
<name>A0A412DJW5_BACSE</name>
<dbReference type="PANTHER" id="PTHR22916">
    <property type="entry name" value="GLYCOSYLTRANSFERASE"/>
    <property type="match status" value="1"/>
</dbReference>
<dbReference type="InterPro" id="IPR029044">
    <property type="entry name" value="Nucleotide-diphossugar_trans"/>
</dbReference>
<accession>A0A412DJW5</accession>
<keyword evidence="3" id="KW-0808">Transferase</keyword>
<dbReference type="Gene3D" id="3.90.550.10">
    <property type="entry name" value="Spore Coat Polysaccharide Biosynthesis Protein SpsA, Chain A"/>
    <property type="match status" value="1"/>
</dbReference>
<proteinExistence type="predicted"/>
<evidence type="ECO:0000256" key="1">
    <source>
        <dbReference type="SAM" id="Phobius"/>
    </source>
</evidence>
<dbReference type="CDD" id="cd00761">
    <property type="entry name" value="Glyco_tranf_GTA_type"/>
    <property type="match status" value="1"/>
</dbReference>
<dbReference type="AlphaFoldDB" id="A0A412DJW5"/>
<organism evidence="3 4">
    <name type="scientific">Bacteroides stercoris</name>
    <dbReference type="NCBI Taxonomy" id="46506"/>
    <lineage>
        <taxon>Bacteria</taxon>
        <taxon>Pseudomonadati</taxon>
        <taxon>Bacteroidota</taxon>
        <taxon>Bacteroidia</taxon>
        <taxon>Bacteroidales</taxon>
        <taxon>Bacteroidaceae</taxon>
        <taxon>Bacteroides</taxon>
    </lineage>
</organism>
<sequence length="270" mass="31826">MRFSLITATLGRVEEVRCLCVSLSKQTFKDFELYIVDQNEHHELEDIVRNFEKNFIIHYIRSDVKGLSYNRNIALRMCKGEIIGFPDDDCYYEVNVLQEVNEAFSSREEVGFCAVTTRDTVTKRVCHISQKAYLYKKDVLKACISYNIFVRKNTVMFDERLGVGTYFSSGEETDYLYSFIENYRICGFFVDRTAVYHPANNADISKVYKYSLGFAALQKKDWIMRRNYKALFVYLYYLLRAFCGMLLIRNFIKHWYSFGGKIIGFVKFKV</sequence>
<dbReference type="PANTHER" id="PTHR22916:SF3">
    <property type="entry name" value="UDP-GLCNAC:BETAGAL BETA-1,3-N-ACETYLGLUCOSAMINYLTRANSFERASE-LIKE PROTEIN 1"/>
    <property type="match status" value="1"/>
</dbReference>